<dbReference type="GeneID" id="97994121"/>
<dbReference type="RefSeq" id="WP_117141386.1">
    <property type="nucleotide sequence ID" value="NZ_CAKXKJ010000024.1"/>
</dbReference>
<evidence type="ECO:0000313" key="2">
    <source>
        <dbReference type="EMBL" id="RFT07571.1"/>
    </source>
</evidence>
<proteinExistence type="predicted"/>
<dbReference type="GO" id="GO:0016874">
    <property type="term" value="F:ligase activity"/>
    <property type="evidence" value="ECO:0007669"/>
    <property type="project" value="UniProtKB-KW"/>
</dbReference>
<gene>
    <name evidence="2" type="ORF">DV520_00040</name>
</gene>
<dbReference type="OrthoDB" id="950at2"/>
<accession>A0A3E2B6L2</accession>
<protein>
    <submittedName>
        <fullName evidence="2">F420-0--gamma-glutamyl ligase</fullName>
    </submittedName>
</protein>
<reference evidence="2 3" key="1">
    <citation type="submission" date="2018-07" db="EMBL/GenBank/DDBJ databases">
        <title>GABA Modulating Bacteria of the Human Gut Microbiota.</title>
        <authorList>
            <person name="Strandwitz P."/>
            <person name="Kim K.H."/>
            <person name="Terekhova D."/>
            <person name="Liu J.K."/>
            <person name="Sharma A."/>
            <person name="Levering J."/>
            <person name="Mcdonald D."/>
            <person name="Dietrich D."/>
            <person name="Ramadhar T.R."/>
            <person name="Lekbua A."/>
            <person name="Mroue N."/>
            <person name="Liston C."/>
            <person name="Stewart E.J."/>
            <person name="Dubin M.J."/>
            <person name="Zengler K."/>
            <person name="Knight R."/>
            <person name="Gilbert J.A."/>
            <person name="Clardy J."/>
            <person name="Lewis K."/>
        </authorList>
    </citation>
    <scope>NUCLEOTIDE SEQUENCE [LARGE SCALE GENOMIC DNA]</scope>
    <source>
        <strain evidence="2 3">KLE1738</strain>
    </source>
</reference>
<comment type="caution">
    <text evidence="2">The sequence shown here is derived from an EMBL/GenBank/DDBJ whole genome shotgun (WGS) entry which is preliminary data.</text>
</comment>
<dbReference type="SUPFAM" id="SSF144010">
    <property type="entry name" value="CofE-like"/>
    <property type="match status" value="1"/>
</dbReference>
<evidence type="ECO:0000313" key="3">
    <source>
        <dbReference type="Proteomes" id="UP000260649"/>
    </source>
</evidence>
<dbReference type="Proteomes" id="UP000260649">
    <property type="component" value="Unassembled WGS sequence"/>
</dbReference>
<dbReference type="Gene3D" id="3.30.1330.100">
    <property type="entry name" value="CofE-like"/>
    <property type="match status" value="1"/>
</dbReference>
<keyword evidence="3" id="KW-1185">Reference proteome</keyword>
<keyword evidence="2" id="KW-0436">Ligase</keyword>
<feature type="domain" description="Coenzyme F420:L-glutamate ligase-like" evidence="1">
    <location>
        <begin position="10"/>
        <end position="386"/>
    </location>
</feature>
<organism evidence="2 3">
    <name type="scientific">Evtepia gabavorous</name>
    <dbReference type="NCBI Taxonomy" id="2211183"/>
    <lineage>
        <taxon>Bacteria</taxon>
        <taxon>Bacillati</taxon>
        <taxon>Bacillota</taxon>
        <taxon>Clostridia</taxon>
        <taxon>Eubacteriales</taxon>
        <taxon>Evtepia</taxon>
    </lineage>
</organism>
<sequence>MTMAGVISRGIRGPIIREGDDIVDIVVNSVYASEQADGYTLQDRDVIAVTESVVARAQGNYVTVDQVAQDIRNKFPAKKLGLVFPILSRNRFSMCLKGIARAMDEVVILFSYPNDEVGNPLMVRSAYLKNRYSGVYDFQEADFVKTFGSPVHPFTGVNYLDFYREVIESEGAKATFLFSNDCRYIASFCDQVLCCDIHTRNETRDVLQAMGKTVFTLADVMSAPVNGSGYHDKYGMLGSNKATEEKLKLFPRNCQPVVDSIQARIAKERGLHVEVMVYGDGAFKDPVGGIWELADPVVSPAYTAGLAGKPNELKLKFLADNDFADLSGEALQEAIRQEIKAKNADLVGDMSSEGTTPRQYTDLLGSLCDLTSGSGDKGTPFIVIQNYFTNYAE</sequence>
<dbReference type="Pfam" id="PF01996">
    <property type="entry name" value="F420_ligase"/>
    <property type="match status" value="1"/>
</dbReference>
<dbReference type="AlphaFoldDB" id="A0A3E2B6L2"/>
<dbReference type="InterPro" id="IPR002847">
    <property type="entry name" value="F420-0_gamma-glut_ligase-dom"/>
</dbReference>
<name>A0A3E2B6L2_9FIRM</name>
<dbReference type="EMBL" id="QQRQ01000001">
    <property type="protein sequence ID" value="RFT07571.1"/>
    <property type="molecule type" value="Genomic_DNA"/>
</dbReference>
<evidence type="ECO:0000259" key="1">
    <source>
        <dbReference type="Pfam" id="PF01996"/>
    </source>
</evidence>